<dbReference type="PROSITE" id="PS51022">
    <property type="entry name" value="L27"/>
    <property type="match status" value="2"/>
</dbReference>
<proteinExistence type="inferred from homology"/>
<dbReference type="Pfam" id="PF00595">
    <property type="entry name" value="PDZ"/>
    <property type="match status" value="1"/>
</dbReference>
<feature type="region of interest" description="Disordered" evidence="6">
    <location>
        <begin position="1"/>
        <end position="74"/>
    </location>
</feature>
<feature type="domain" description="SH3" evidence="7">
    <location>
        <begin position="327"/>
        <end position="397"/>
    </location>
</feature>
<feature type="region of interest" description="Disordered" evidence="6">
    <location>
        <begin position="818"/>
        <end position="851"/>
    </location>
</feature>
<dbReference type="CDD" id="cd00071">
    <property type="entry name" value="GMPK"/>
    <property type="match status" value="1"/>
</dbReference>
<dbReference type="SMART" id="SM00072">
    <property type="entry name" value="GuKc"/>
    <property type="match status" value="1"/>
</dbReference>
<evidence type="ECO:0000313" key="12">
    <source>
        <dbReference type="Proteomes" id="UP000078542"/>
    </source>
</evidence>
<feature type="domain" description="Guanylate kinase-like" evidence="8">
    <location>
        <begin position="482"/>
        <end position="673"/>
    </location>
</feature>
<dbReference type="Gene3D" id="1.10.287.650">
    <property type="entry name" value="L27 domain"/>
    <property type="match status" value="1"/>
</dbReference>
<dbReference type="Gene3D" id="2.30.30.40">
    <property type="entry name" value="SH3 Domains"/>
    <property type="match status" value="1"/>
</dbReference>
<dbReference type="Gene3D" id="3.40.50.300">
    <property type="entry name" value="P-loop containing nucleotide triphosphate hydrolases"/>
    <property type="match status" value="1"/>
</dbReference>
<dbReference type="SMART" id="SM00248">
    <property type="entry name" value="ANK"/>
    <property type="match status" value="4"/>
</dbReference>
<comment type="similarity">
    <text evidence="1">Belongs to the MAGUK family.</text>
</comment>
<dbReference type="Pfam" id="PF02828">
    <property type="entry name" value="L27"/>
    <property type="match status" value="1"/>
</dbReference>
<dbReference type="CDD" id="cd11862">
    <property type="entry name" value="SH3_MPP"/>
    <property type="match status" value="1"/>
</dbReference>
<dbReference type="InterPro" id="IPR008145">
    <property type="entry name" value="GK/Ca_channel_bsu"/>
</dbReference>
<dbReference type="SUPFAM" id="SSF50044">
    <property type="entry name" value="SH3-domain"/>
    <property type="match status" value="1"/>
</dbReference>
<dbReference type="InterPro" id="IPR036034">
    <property type="entry name" value="PDZ_sf"/>
</dbReference>
<dbReference type="SUPFAM" id="SSF50156">
    <property type="entry name" value="PDZ domain-like"/>
    <property type="match status" value="1"/>
</dbReference>
<gene>
    <name evidence="11" type="ORF">ALC62_15824</name>
</gene>
<dbReference type="Gene3D" id="2.30.42.10">
    <property type="match status" value="1"/>
</dbReference>
<dbReference type="InterPro" id="IPR008144">
    <property type="entry name" value="Guanylate_kin-like_dom"/>
</dbReference>
<feature type="compositionally biased region" description="Basic and acidic residues" evidence="6">
    <location>
        <begin position="35"/>
        <end position="45"/>
    </location>
</feature>
<dbReference type="PROSITE" id="PS51257">
    <property type="entry name" value="PROKAR_LIPOPROTEIN"/>
    <property type="match status" value="1"/>
</dbReference>
<evidence type="ECO:0000313" key="11">
    <source>
        <dbReference type="EMBL" id="KYM93466.1"/>
    </source>
</evidence>
<dbReference type="SMART" id="SM00228">
    <property type="entry name" value="PDZ"/>
    <property type="match status" value="1"/>
</dbReference>
<keyword evidence="3" id="KW-0040">ANK repeat</keyword>
<dbReference type="InterPro" id="IPR001452">
    <property type="entry name" value="SH3_domain"/>
</dbReference>
<dbReference type="Gene3D" id="1.25.40.20">
    <property type="entry name" value="Ankyrin repeat-containing domain"/>
    <property type="match status" value="1"/>
</dbReference>
<dbReference type="STRING" id="456900.A0A195BZW4"/>
<dbReference type="InterPro" id="IPR014775">
    <property type="entry name" value="L27_C"/>
</dbReference>
<reference evidence="11 12" key="1">
    <citation type="submission" date="2016-03" db="EMBL/GenBank/DDBJ databases">
        <title>Cyphomyrmex costatus WGS genome.</title>
        <authorList>
            <person name="Nygaard S."/>
            <person name="Hu H."/>
            <person name="Boomsma J."/>
            <person name="Zhang G."/>
        </authorList>
    </citation>
    <scope>NUCLEOTIDE SEQUENCE [LARGE SCALE GENOMIC DNA]</scope>
    <source>
        <strain evidence="11">MS0001</strain>
        <tissue evidence="11">Whole body</tissue>
    </source>
</reference>
<dbReference type="InterPro" id="IPR027417">
    <property type="entry name" value="P-loop_NTPase"/>
</dbReference>
<dbReference type="CDD" id="cd06799">
    <property type="entry name" value="PDZ_MPP3-MPP4-MPP7-like"/>
    <property type="match status" value="1"/>
</dbReference>
<dbReference type="InterPro" id="IPR001478">
    <property type="entry name" value="PDZ"/>
</dbReference>
<evidence type="ECO:0000256" key="3">
    <source>
        <dbReference type="PROSITE-ProRule" id="PRU00023"/>
    </source>
</evidence>
<keyword evidence="12" id="KW-1185">Reference proteome</keyword>
<dbReference type="InterPro" id="IPR036892">
    <property type="entry name" value="L27_dom_sf"/>
</dbReference>
<feature type="domain" description="PDZ" evidence="9">
    <location>
        <begin position="230"/>
        <end position="320"/>
    </location>
</feature>
<sequence length="1344" mass="149290">MSNAARRVRAAESKVKPASLPKLVGPAQIGGSCEAARRDLPRENSARNQMGSTARGRRGASQHGTGTAASEKREERTSFIGGALVYVENARERDRRNWDPALSKLLNSLQENKSEIPSCTEEEFGFLSELLQSKELNALVKVHNKILNNVKDDKFFPVLSNSMDIDVEVLDLLSTKTHASSDCKELFHLLQKPHIQGLLYAHDAVAQKNYYPRLPDIPLEVDEDEETVKIVQLVKSNEPLGDAGVEPIVGATIKTCEITGKIVIARIMHGGAADRSGLIHVGDEVCEVNGISVEGKTPSFVLHILQNSEGTITFKIVPADSKSGIRESKVRVKAHFSYVAADDPYIPCKEAGLDFVKGDVLHIVSQDDAYWWQARREGDRNMRAGLIPSRALQERRILLERLEKEKEKLEEDNISLCSVPVPLPALCPRPSTSLHASPTKCNLQGIKTKKIMYDAAENDDFDREEVPTYEEVAKLYPRPGLYRPVVLIGPPGVGRNELKRRLMVTDTEKYKTPVPYTSRSSRPGEINGKEYHFMTREKMEEDIEAGKFIEYGEYKGNLYGTSSESVSSLVNAGYVCLLSPHYQALKMLRTPQLRPYIIYVKPPTFEVLKDTRNEARARSTFDESNSRGFTDEEFHEILHNAERIEFLYSHLFDDVIVNADLPTTFEQLINAIHRVESEPLWVPASILKEQITPITEPRPSTMVGGRRVKHTMSNETTTTSMVIDGVTNRSDNNVVVSTVQPTTTQQKVRRIFEEQARWQESGPRRRAKCTSSSTAYCVVNNYSIVASRGELARNNRAANETTTTTNVTTKRRASSIVNGRLHSKEESARSGSLITEEESRKSKNVSKDSARSGVLRNIQRGIIKSASVPKDLKEGLPVRERTLQRVPEEGILKRSSAFLASLAHHHPSSRLAERNSPDDELTKFLKPSDDYEFRGSLSSRYTDLKGYFSILTNSDNAELCALRPSHSVQTLSTSLKKKGVGVKKSVSFSSDTSFEEKRVPYRKPAVHEAKVYRKGVLQDHIRKETIKSKVPPSWEIPSGGPTALLRAAREADDTGLKEIVAQARKVGLKGMDVNVVDSSGRTAISYMAGNGAAAMLELALSFEGVDPNLPDNEGNTPLHFAAQAGQTECLNILLERCPDIEVDARNTLGFTPLMKAALQGRTKCAKILLFAGANPTLRDHGRGLRAEQWARFCGRYVCAEMIERFARHRLLERTTSCRWGSEPELAAKVLQGKVTPIPATPLPQPSGLKSKIRKVFRTTSSPDRTFSLVSQLTSAALCASSPALPKPSPVVKSLLRPLSVPQLRVTLVSQQDFLEKTSEKYGTNFTDKIENSIAKPPRSKKKSK</sequence>
<dbReference type="SMART" id="SM00569">
    <property type="entry name" value="L27"/>
    <property type="match status" value="2"/>
</dbReference>
<evidence type="ECO:0000259" key="8">
    <source>
        <dbReference type="PROSITE" id="PS50052"/>
    </source>
</evidence>
<evidence type="ECO:0000256" key="1">
    <source>
        <dbReference type="ARBA" id="ARBA00007014"/>
    </source>
</evidence>
<dbReference type="InterPro" id="IPR020590">
    <property type="entry name" value="Guanylate_kinase_CS"/>
</dbReference>
<accession>A0A195BZW4</accession>
<organism evidence="11 12">
    <name type="scientific">Cyphomyrmex costatus</name>
    <dbReference type="NCBI Taxonomy" id="456900"/>
    <lineage>
        <taxon>Eukaryota</taxon>
        <taxon>Metazoa</taxon>
        <taxon>Ecdysozoa</taxon>
        <taxon>Arthropoda</taxon>
        <taxon>Hexapoda</taxon>
        <taxon>Insecta</taxon>
        <taxon>Pterygota</taxon>
        <taxon>Neoptera</taxon>
        <taxon>Endopterygota</taxon>
        <taxon>Hymenoptera</taxon>
        <taxon>Apocrita</taxon>
        <taxon>Aculeata</taxon>
        <taxon>Formicoidea</taxon>
        <taxon>Formicidae</taxon>
        <taxon>Myrmicinae</taxon>
        <taxon>Cyphomyrmex</taxon>
    </lineage>
</organism>
<dbReference type="Proteomes" id="UP000078542">
    <property type="component" value="Unassembled WGS sequence"/>
</dbReference>
<evidence type="ECO:0000259" key="9">
    <source>
        <dbReference type="PROSITE" id="PS50106"/>
    </source>
</evidence>
<dbReference type="PROSITE" id="PS00856">
    <property type="entry name" value="GUANYLATE_KINASE_1"/>
    <property type="match status" value="1"/>
</dbReference>
<evidence type="ECO:0000256" key="5">
    <source>
        <dbReference type="SAM" id="Coils"/>
    </source>
</evidence>
<dbReference type="Pfam" id="PF00625">
    <property type="entry name" value="Guanylate_kin"/>
    <property type="match status" value="1"/>
</dbReference>
<evidence type="ECO:0000256" key="2">
    <source>
        <dbReference type="ARBA" id="ARBA00022443"/>
    </source>
</evidence>
<dbReference type="SUPFAM" id="SSF52540">
    <property type="entry name" value="P-loop containing nucleoside triphosphate hydrolases"/>
    <property type="match status" value="1"/>
</dbReference>
<evidence type="ECO:0000256" key="4">
    <source>
        <dbReference type="PROSITE-ProRule" id="PRU00192"/>
    </source>
</evidence>
<dbReference type="InterPro" id="IPR050716">
    <property type="entry name" value="MAGUK"/>
</dbReference>
<dbReference type="Pfam" id="PF12796">
    <property type="entry name" value="Ank_2"/>
    <property type="match status" value="1"/>
</dbReference>
<evidence type="ECO:0000256" key="6">
    <source>
        <dbReference type="SAM" id="MobiDB-lite"/>
    </source>
</evidence>
<dbReference type="GO" id="GO:0030054">
    <property type="term" value="C:cell junction"/>
    <property type="evidence" value="ECO:0007669"/>
    <property type="project" value="UniProtKB-ARBA"/>
</dbReference>
<dbReference type="InterPro" id="IPR004172">
    <property type="entry name" value="L27_dom"/>
</dbReference>
<feature type="repeat" description="ANK" evidence="3">
    <location>
        <begin position="1113"/>
        <end position="1145"/>
    </location>
</feature>
<dbReference type="InterPro" id="IPR036028">
    <property type="entry name" value="SH3-like_dom_sf"/>
</dbReference>
<dbReference type="PROSITE" id="PS50002">
    <property type="entry name" value="SH3"/>
    <property type="match status" value="1"/>
</dbReference>
<dbReference type="SUPFAM" id="SSF101288">
    <property type="entry name" value="L27 domain"/>
    <property type="match status" value="1"/>
</dbReference>
<dbReference type="Pfam" id="PF07653">
    <property type="entry name" value="SH3_2"/>
    <property type="match status" value="1"/>
</dbReference>
<feature type="compositionally biased region" description="Basic and acidic residues" evidence="6">
    <location>
        <begin position="837"/>
        <end position="850"/>
    </location>
</feature>
<dbReference type="PROSITE" id="PS50088">
    <property type="entry name" value="ANK_REPEAT"/>
    <property type="match status" value="2"/>
</dbReference>
<evidence type="ECO:0000259" key="10">
    <source>
        <dbReference type="PROSITE" id="PS51022"/>
    </source>
</evidence>
<protein>
    <submittedName>
        <fullName evidence="11">MAGUK p55 subfamily member 7</fullName>
    </submittedName>
</protein>
<dbReference type="PANTHER" id="PTHR23122">
    <property type="entry name" value="MEMBRANE-ASSOCIATED GUANYLATE KINASE MAGUK"/>
    <property type="match status" value="1"/>
</dbReference>
<feature type="repeat" description="ANK" evidence="3">
    <location>
        <begin position="1148"/>
        <end position="1180"/>
    </location>
</feature>
<dbReference type="InterPro" id="IPR036770">
    <property type="entry name" value="Ankyrin_rpt-contain_sf"/>
</dbReference>
<evidence type="ECO:0000259" key="7">
    <source>
        <dbReference type="PROSITE" id="PS50002"/>
    </source>
</evidence>
<keyword evidence="2 4" id="KW-0728">SH3 domain</keyword>
<dbReference type="PROSITE" id="PS50297">
    <property type="entry name" value="ANK_REP_REGION"/>
    <property type="match status" value="2"/>
</dbReference>
<dbReference type="PROSITE" id="PS50106">
    <property type="entry name" value="PDZ"/>
    <property type="match status" value="1"/>
</dbReference>
<dbReference type="SUPFAM" id="SSF48403">
    <property type="entry name" value="Ankyrin repeat"/>
    <property type="match status" value="1"/>
</dbReference>
<name>A0A195BZW4_9HYME</name>
<feature type="domain" description="L27" evidence="10">
    <location>
        <begin position="159"/>
        <end position="213"/>
    </location>
</feature>
<feature type="domain" description="L27" evidence="10">
    <location>
        <begin position="98"/>
        <end position="154"/>
    </location>
</feature>
<feature type="coiled-coil region" evidence="5">
    <location>
        <begin position="392"/>
        <end position="419"/>
    </location>
</feature>
<dbReference type="SMART" id="SM00326">
    <property type="entry name" value="SH3"/>
    <property type="match status" value="1"/>
</dbReference>
<dbReference type="InterPro" id="IPR002110">
    <property type="entry name" value="Ankyrin_rpt"/>
</dbReference>
<dbReference type="PROSITE" id="PS50052">
    <property type="entry name" value="GUANYLATE_KINASE_2"/>
    <property type="match status" value="1"/>
</dbReference>
<dbReference type="EMBL" id="KQ978501">
    <property type="protein sequence ID" value="KYM93466.1"/>
    <property type="molecule type" value="Genomic_DNA"/>
</dbReference>
<keyword evidence="5" id="KW-0175">Coiled coil</keyword>